<dbReference type="Proteomes" id="UP001296993">
    <property type="component" value="Unassembled WGS sequence"/>
</dbReference>
<proteinExistence type="predicted"/>
<organism evidence="3 4">
    <name type="scientific">Paeniglutamicibacter kerguelensis</name>
    <dbReference type="NCBI Taxonomy" id="254788"/>
    <lineage>
        <taxon>Bacteria</taxon>
        <taxon>Bacillati</taxon>
        <taxon>Actinomycetota</taxon>
        <taxon>Actinomycetes</taxon>
        <taxon>Micrococcales</taxon>
        <taxon>Micrococcaceae</taxon>
        <taxon>Paeniglutamicibacter</taxon>
    </lineage>
</organism>
<reference evidence="3 4" key="1">
    <citation type="submission" date="2021-03" db="EMBL/GenBank/DDBJ databases">
        <title>Sequencing the genomes of 1000 actinobacteria strains.</title>
        <authorList>
            <person name="Klenk H.-P."/>
        </authorList>
    </citation>
    <scope>NUCLEOTIDE SEQUENCE [LARGE SCALE GENOMIC DNA]</scope>
    <source>
        <strain evidence="3 4">DSM 15797</strain>
    </source>
</reference>
<dbReference type="PANTHER" id="PTHR12110:SF53">
    <property type="entry name" value="BLR5974 PROTEIN"/>
    <property type="match status" value="1"/>
</dbReference>
<feature type="domain" description="Xylose isomerase-like TIM barrel" evidence="2">
    <location>
        <begin position="47"/>
        <end position="271"/>
    </location>
</feature>
<dbReference type="InterPro" id="IPR013022">
    <property type="entry name" value="Xyl_isomerase-like_TIM-brl"/>
</dbReference>
<dbReference type="InterPro" id="IPR050312">
    <property type="entry name" value="IolE/XylAMocC-like"/>
</dbReference>
<name>A0ABS4XA05_9MICC</name>
<sequence>MTQITHHGVDASSIQPHRAPTTSYRIGAQFTRFPGTETTPLRQGIATALEQGYTSITLNNFALESRDTDVVELRGAARDIASSGSELLLGLGSAGPVQEARTARAELAATLAAGLDLGCTEYFLHTRTERTTVRHGERTLDHPAQLSQILHTLGSLHPVAAAAGARLNLKTHEDLSSAEVKQVIDRLDPEVFGIGLDVANLVVRGEDPVKVTRALAPQVRSTHLEDLVLFPIDTGYRRRLCPIGQGVLPWDEILGSLWAQGVRTFTIEQHRGRFDTPVHNRAWFENEPHLHPDDLGQLARMARATTALVEGGQIPELERWNDDPSATERAEQFAASAAYLRRALQNLSSTTVDDSTQSGR</sequence>
<evidence type="ECO:0000259" key="2">
    <source>
        <dbReference type="Pfam" id="PF01261"/>
    </source>
</evidence>
<dbReference type="Gene3D" id="3.20.20.150">
    <property type="entry name" value="Divalent-metal-dependent TIM barrel enzymes"/>
    <property type="match status" value="1"/>
</dbReference>
<dbReference type="EMBL" id="JAGIOF010000001">
    <property type="protein sequence ID" value="MBP2385201.1"/>
    <property type="molecule type" value="Genomic_DNA"/>
</dbReference>
<evidence type="ECO:0000313" key="3">
    <source>
        <dbReference type="EMBL" id="MBP2385201.1"/>
    </source>
</evidence>
<dbReference type="InterPro" id="IPR036237">
    <property type="entry name" value="Xyl_isomerase-like_sf"/>
</dbReference>
<keyword evidence="1" id="KW-0119">Carbohydrate metabolism</keyword>
<protein>
    <submittedName>
        <fullName evidence="3">Sugar phosphate isomerase/epimerase</fullName>
    </submittedName>
</protein>
<dbReference type="PANTHER" id="PTHR12110">
    <property type="entry name" value="HYDROXYPYRUVATE ISOMERASE"/>
    <property type="match status" value="1"/>
</dbReference>
<accession>A0ABS4XA05</accession>
<dbReference type="GO" id="GO:0016853">
    <property type="term" value="F:isomerase activity"/>
    <property type="evidence" value="ECO:0007669"/>
    <property type="project" value="UniProtKB-KW"/>
</dbReference>
<keyword evidence="4" id="KW-1185">Reference proteome</keyword>
<dbReference type="SUPFAM" id="SSF51658">
    <property type="entry name" value="Xylose isomerase-like"/>
    <property type="match status" value="1"/>
</dbReference>
<dbReference type="Pfam" id="PF01261">
    <property type="entry name" value="AP_endonuc_2"/>
    <property type="match status" value="1"/>
</dbReference>
<dbReference type="RefSeq" id="WP_209995980.1">
    <property type="nucleotide sequence ID" value="NZ_BAAAJY010000012.1"/>
</dbReference>
<comment type="caution">
    <text evidence="3">The sequence shown here is derived from an EMBL/GenBank/DDBJ whole genome shotgun (WGS) entry which is preliminary data.</text>
</comment>
<keyword evidence="3" id="KW-0413">Isomerase</keyword>
<evidence type="ECO:0000256" key="1">
    <source>
        <dbReference type="ARBA" id="ARBA00023277"/>
    </source>
</evidence>
<gene>
    <name evidence="3" type="ORF">JOF47_000712</name>
</gene>
<evidence type="ECO:0000313" key="4">
    <source>
        <dbReference type="Proteomes" id="UP001296993"/>
    </source>
</evidence>